<dbReference type="PANTHER" id="PTHR38790">
    <property type="entry name" value="2EXR DOMAIN-CONTAINING PROTEIN-RELATED"/>
    <property type="match status" value="1"/>
</dbReference>
<reference evidence="3 4" key="1">
    <citation type="submission" date="2016-07" db="EMBL/GenBank/DDBJ databases">
        <title>Pervasive Adenine N6-methylation of Active Genes in Fungi.</title>
        <authorList>
            <consortium name="DOE Joint Genome Institute"/>
            <person name="Mondo S.J."/>
            <person name="Dannebaum R.O."/>
            <person name="Kuo R.C."/>
            <person name="Labutti K."/>
            <person name="Haridas S."/>
            <person name="Kuo A."/>
            <person name="Salamov A."/>
            <person name="Ahrendt S.R."/>
            <person name="Lipzen A."/>
            <person name="Sullivan W."/>
            <person name="Andreopoulos W.B."/>
            <person name="Clum A."/>
            <person name="Lindquist E."/>
            <person name="Daum C."/>
            <person name="Ramamoorthy G.K."/>
            <person name="Gryganskyi A."/>
            <person name="Culley D."/>
            <person name="Magnuson J.K."/>
            <person name="James T.Y."/>
            <person name="O'Malley M.A."/>
            <person name="Stajich J.E."/>
            <person name="Spatafora J.W."/>
            <person name="Visel A."/>
            <person name="Grigoriev I.V."/>
        </authorList>
    </citation>
    <scope>NUCLEOTIDE SEQUENCE [LARGE SCALE GENOMIC DNA]</scope>
    <source>
        <strain evidence="3 4">CBS 115471</strain>
    </source>
</reference>
<proteinExistence type="predicted"/>
<name>A0A1Y1ZEQ1_9PLEO</name>
<evidence type="ECO:0000256" key="1">
    <source>
        <dbReference type="SAM" id="MobiDB-lite"/>
    </source>
</evidence>
<dbReference type="OrthoDB" id="4757095at2759"/>
<sequence length="295" mass="33815">MPNWDGWLLTHLGLLRLNVLNNKPSSLTPFGSKKDLGRPNVSRHKPANAAISGDTHRTYELQASSMLMAKLPLELRDMIWEHVLGGNLVHMYWKDKETLLSYICSRQKECESLVHDPKKNVDWDSAAVIREDKIDQRKGWMPLLLSCRAIYFEASKILYSANTFDFTDHWSNFPILPWLLPISGLTRVTRISISCHRLNRTSAGIDSWYWERIWETLALCTSLRYLHVELVSMPDRALSGTKTLISSTEDEYLEPVKKVCGIGIKFFELVLPFEEEAGGRVKEELRAAGCIVIRK</sequence>
<organism evidence="3 4">
    <name type="scientific">Clohesyomyces aquaticus</name>
    <dbReference type="NCBI Taxonomy" id="1231657"/>
    <lineage>
        <taxon>Eukaryota</taxon>
        <taxon>Fungi</taxon>
        <taxon>Dikarya</taxon>
        <taxon>Ascomycota</taxon>
        <taxon>Pezizomycotina</taxon>
        <taxon>Dothideomycetes</taxon>
        <taxon>Pleosporomycetidae</taxon>
        <taxon>Pleosporales</taxon>
        <taxon>Lindgomycetaceae</taxon>
        <taxon>Clohesyomyces</taxon>
    </lineage>
</organism>
<keyword evidence="4" id="KW-1185">Reference proteome</keyword>
<comment type="caution">
    <text evidence="3">The sequence shown here is derived from an EMBL/GenBank/DDBJ whole genome shotgun (WGS) entry which is preliminary data.</text>
</comment>
<dbReference type="AlphaFoldDB" id="A0A1Y1ZEQ1"/>
<protein>
    <recommendedName>
        <fullName evidence="2">DUF7730 domain-containing protein</fullName>
    </recommendedName>
</protein>
<evidence type="ECO:0000259" key="2">
    <source>
        <dbReference type="Pfam" id="PF24864"/>
    </source>
</evidence>
<feature type="domain" description="DUF7730" evidence="2">
    <location>
        <begin position="62"/>
        <end position="292"/>
    </location>
</feature>
<accession>A0A1Y1ZEQ1</accession>
<gene>
    <name evidence="3" type="ORF">BCR34DRAFT_589814</name>
</gene>
<evidence type="ECO:0000313" key="3">
    <source>
        <dbReference type="EMBL" id="ORY08738.1"/>
    </source>
</evidence>
<dbReference type="STRING" id="1231657.A0A1Y1ZEQ1"/>
<dbReference type="InterPro" id="IPR056632">
    <property type="entry name" value="DUF7730"/>
</dbReference>
<dbReference type="Pfam" id="PF24864">
    <property type="entry name" value="DUF7730"/>
    <property type="match status" value="1"/>
</dbReference>
<dbReference type="EMBL" id="MCFA01000096">
    <property type="protein sequence ID" value="ORY08738.1"/>
    <property type="molecule type" value="Genomic_DNA"/>
</dbReference>
<dbReference type="Proteomes" id="UP000193144">
    <property type="component" value="Unassembled WGS sequence"/>
</dbReference>
<evidence type="ECO:0000313" key="4">
    <source>
        <dbReference type="Proteomes" id="UP000193144"/>
    </source>
</evidence>
<feature type="region of interest" description="Disordered" evidence="1">
    <location>
        <begin position="28"/>
        <end position="49"/>
    </location>
</feature>